<organism evidence="2 3">
    <name type="scientific">Dactylonectria estremocensis</name>
    <dbReference type="NCBI Taxonomy" id="1079267"/>
    <lineage>
        <taxon>Eukaryota</taxon>
        <taxon>Fungi</taxon>
        <taxon>Dikarya</taxon>
        <taxon>Ascomycota</taxon>
        <taxon>Pezizomycotina</taxon>
        <taxon>Sordariomycetes</taxon>
        <taxon>Hypocreomycetidae</taxon>
        <taxon>Hypocreales</taxon>
        <taxon>Nectriaceae</taxon>
        <taxon>Dactylonectria</taxon>
    </lineage>
</organism>
<dbReference type="OrthoDB" id="5429801at2759"/>
<keyword evidence="3" id="KW-1185">Reference proteome</keyword>
<dbReference type="Proteomes" id="UP000717696">
    <property type="component" value="Unassembled WGS sequence"/>
</dbReference>
<dbReference type="EMBL" id="JAGMUU010000011">
    <property type="protein sequence ID" value="KAH7142790.1"/>
    <property type="molecule type" value="Genomic_DNA"/>
</dbReference>
<keyword evidence="1" id="KW-1133">Transmembrane helix</keyword>
<evidence type="ECO:0000313" key="2">
    <source>
        <dbReference type="EMBL" id="KAH7142790.1"/>
    </source>
</evidence>
<protein>
    <submittedName>
        <fullName evidence="2">Uncharacterized protein</fullName>
    </submittedName>
</protein>
<accession>A0A9P9ES10</accession>
<evidence type="ECO:0000313" key="3">
    <source>
        <dbReference type="Proteomes" id="UP000717696"/>
    </source>
</evidence>
<sequence>MSYVGYGGSNIRASTASAIMGFSRNLERSINQFFDFQPADYRREIEGLDEDELRGVHKQIQRKIVGATTQSGLGFFAAIPSGGLSLIGTGIAARRIDVNAQRYKIIEARLREKGWCGHTLGFKDLACGAGPASIAAVLAPGADHLADQAAHHIASMASHHGAEQAGIMVGSTNPVTTEAVDKAVYAATHTASERAGAALGTAALHKSAESMIRGATYFALNSSGNSIRNPVKARASPSCTGDDAASPIYPTTIYAAFGRIGFWFALIFSLLAALSFPSVRYAFRVMIWDDI</sequence>
<keyword evidence="1" id="KW-0812">Transmembrane</keyword>
<comment type="caution">
    <text evidence="2">The sequence shown here is derived from an EMBL/GenBank/DDBJ whole genome shotgun (WGS) entry which is preliminary data.</text>
</comment>
<proteinExistence type="predicted"/>
<feature type="transmembrane region" description="Helical" evidence="1">
    <location>
        <begin position="260"/>
        <end position="283"/>
    </location>
</feature>
<dbReference type="AlphaFoldDB" id="A0A9P9ES10"/>
<keyword evidence="1" id="KW-0472">Membrane</keyword>
<evidence type="ECO:0000256" key="1">
    <source>
        <dbReference type="SAM" id="Phobius"/>
    </source>
</evidence>
<reference evidence="2" key="1">
    <citation type="journal article" date="2021" name="Nat. Commun.">
        <title>Genetic determinants of endophytism in the Arabidopsis root mycobiome.</title>
        <authorList>
            <person name="Mesny F."/>
            <person name="Miyauchi S."/>
            <person name="Thiergart T."/>
            <person name="Pickel B."/>
            <person name="Atanasova L."/>
            <person name="Karlsson M."/>
            <person name="Huettel B."/>
            <person name="Barry K.W."/>
            <person name="Haridas S."/>
            <person name="Chen C."/>
            <person name="Bauer D."/>
            <person name="Andreopoulos W."/>
            <person name="Pangilinan J."/>
            <person name="LaButti K."/>
            <person name="Riley R."/>
            <person name="Lipzen A."/>
            <person name="Clum A."/>
            <person name="Drula E."/>
            <person name="Henrissat B."/>
            <person name="Kohler A."/>
            <person name="Grigoriev I.V."/>
            <person name="Martin F.M."/>
            <person name="Hacquard S."/>
        </authorList>
    </citation>
    <scope>NUCLEOTIDE SEQUENCE</scope>
    <source>
        <strain evidence="2">MPI-CAGE-AT-0021</strain>
    </source>
</reference>
<name>A0A9P9ES10_9HYPO</name>
<gene>
    <name evidence="2" type="ORF">B0J13DRAFT_636492</name>
</gene>